<keyword evidence="1" id="KW-0378">Hydrolase</keyword>
<protein>
    <recommendedName>
        <fullName evidence="3">Alpha/beta hydrolase fold-3 domain-containing protein</fullName>
    </recommendedName>
</protein>
<feature type="transmembrane region" description="Helical" evidence="2">
    <location>
        <begin position="20"/>
        <end position="42"/>
    </location>
</feature>
<reference evidence="4 5" key="1">
    <citation type="journal article" date="2020" name="ISME J.">
        <title>Uncovering the hidden diversity of litter-decomposition mechanisms in mushroom-forming fungi.</title>
        <authorList>
            <person name="Floudas D."/>
            <person name="Bentzer J."/>
            <person name="Ahren D."/>
            <person name="Johansson T."/>
            <person name="Persson P."/>
            <person name="Tunlid A."/>
        </authorList>
    </citation>
    <scope>NUCLEOTIDE SEQUENCE [LARGE SCALE GENOMIC DNA]</scope>
    <source>
        <strain evidence="4 5">CBS 291.85</strain>
    </source>
</reference>
<dbReference type="PANTHER" id="PTHR48081:SF8">
    <property type="entry name" value="ALPHA_BETA HYDROLASE FOLD-3 DOMAIN-CONTAINING PROTEIN-RELATED"/>
    <property type="match status" value="1"/>
</dbReference>
<accession>A0A8H5GV72</accession>
<dbReference type="GO" id="GO:0016787">
    <property type="term" value="F:hydrolase activity"/>
    <property type="evidence" value="ECO:0007669"/>
    <property type="project" value="UniProtKB-KW"/>
</dbReference>
<dbReference type="Pfam" id="PF07859">
    <property type="entry name" value="Abhydrolase_3"/>
    <property type="match status" value="1"/>
</dbReference>
<comment type="caution">
    <text evidence="4">The sequence shown here is derived from an EMBL/GenBank/DDBJ whole genome shotgun (WGS) entry which is preliminary data.</text>
</comment>
<evidence type="ECO:0000256" key="2">
    <source>
        <dbReference type="SAM" id="Phobius"/>
    </source>
</evidence>
<dbReference type="AlphaFoldDB" id="A0A8H5GV72"/>
<proteinExistence type="predicted"/>
<keyword evidence="2" id="KW-0812">Transmembrane</keyword>
<organism evidence="4 5">
    <name type="scientific">Tetrapyrgos nigripes</name>
    <dbReference type="NCBI Taxonomy" id="182062"/>
    <lineage>
        <taxon>Eukaryota</taxon>
        <taxon>Fungi</taxon>
        <taxon>Dikarya</taxon>
        <taxon>Basidiomycota</taxon>
        <taxon>Agaricomycotina</taxon>
        <taxon>Agaricomycetes</taxon>
        <taxon>Agaricomycetidae</taxon>
        <taxon>Agaricales</taxon>
        <taxon>Marasmiineae</taxon>
        <taxon>Marasmiaceae</taxon>
        <taxon>Tetrapyrgos</taxon>
    </lineage>
</organism>
<dbReference type="InterPro" id="IPR013094">
    <property type="entry name" value="AB_hydrolase_3"/>
</dbReference>
<feature type="domain" description="Alpha/beta hydrolase fold-3" evidence="3">
    <location>
        <begin position="147"/>
        <end position="388"/>
    </location>
</feature>
<sequence length="412" mass="46025">MSSQTNFTFRFRRQPLKLLYTLYKLITIPFIKLPFFILRAIFIRPRPTWSLARTVYVDLYRQVVVFIGQTGITPHLSPDKGAESARKQFGVGFSFVEPIPEEGIVADVKEAARLNGVKPERRWGYWYGPGVLEEGFKKPPPGTKMFYFMHGGGFVLGSAHPSDPLTGETSTPILKHCPGANIFAIEYRLAQASPYPLANGFPAGLIDALSGYYYLVHTLGIDSNDIIVSGSSAGGALAVGMLLYIIRQGLHRRDGSGLSLPLPRALWLESPAVDWGMSHVTSTSSMTLFQRSDIVSPFIQPTDYCVRAVLGNLPKEEAEKNVYISPASKNLTDEEVKGLFKEFPDVALTYGGSEILRDVVWTFRDRLVRDLGKERVLDLEEPDCPHVFSTLLLHEKDKESAYGKVGRWYKDL</sequence>
<dbReference type="OrthoDB" id="2152029at2759"/>
<keyword evidence="2" id="KW-0472">Membrane</keyword>
<name>A0A8H5GV72_9AGAR</name>
<evidence type="ECO:0000313" key="5">
    <source>
        <dbReference type="Proteomes" id="UP000559256"/>
    </source>
</evidence>
<keyword evidence="2" id="KW-1133">Transmembrane helix</keyword>
<evidence type="ECO:0000259" key="3">
    <source>
        <dbReference type="Pfam" id="PF07859"/>
    </source>
</evidence>
<keyword evidence="5" id="KW-1185">Reference proteome</keyword>
<gene>
    <name evidence="4" type="ORF">D9758_003389</name>
</gene>
<evidence type="ECO:0000256" key="1">
    <source>
        <dbReference type="ARBA" id="ARBA00022801"/>
    </source>
</evidence>
<evidence type="ECO:0000313" key="4">
    <source>
        <dbReference type="EMBL" id="KAF5371809.1"/>
    </source>
</evidence>
<dbReference type="Proteomes" id="UP000559256">
    <property type="component" value="Unassembled WGS sequence"/>
</dbReference>
<dbReference type="InterPro" id="IPR029058">
    <property type="entry name" value="AB_hydrolase_fold"/>
</dbReference>
<dbReference type="SUPFAM" id="SSF53474">
    <property type="entry name" value="alpha/beta-Hydrolases"/>
    <property type="match status" value="1"/>
</dbReference>
<dbReference type="Gene3D" id="3.40.50.1820">
    <property type="entry name" value="alpha/beta hydrolase"/>
    <property type="match status" value="1"/>
</dbReference>
<dbReference type="InterPro" id="IPR050300">
    <property type="entry name" value="GDXG_lipolytic_enzyme"/>
</dbReference>
<dbReference type="PANTHER" id="PTHR48081">
    <property type="entry name" value="AB HYDROLASE SUPERFAMILY PROTEIN C4A8.06C"/>
    <property type="match status" value="1"/>
</dbReference>
<dbReference type="EMBL" id="JAACJM010000007">
    <property type="protein sequence ID" value="KAF5371809.1"/>
    <property type="molecule type" value="Genomic_DNA"/>
</dbReference>